<feature type="region of interest" description="Disordered" evidence="5">
    <location>
        <begin position="562"/>
        <end position="598"/>
    </location>
</feature>
<dbReference type="EMBL" id="JAHVHU010000006">
    <property type="protein sequence ID" value="MBY5957882.1"/>
    <property type="molecule type" value="Genomic_DNA"/>
</dbReference>
<gene>
    <name evidence="7" type="ORF">KUV50_07060</name>
</gene>
<organism evidence="7 8">
    <name type="scientific">Membranihabitans marinus</name>
    <dbReference type="NCBI Taxonomy" id="1227546"/>
    <lineage>
        <taxon>Bacteria</taxon>
        <taxon>Pseudomonadati</taxon>
        <taxon>Bacteroidota</taxon>
        <taxon>Saprospiria</taxon>
        <taxon>Saprospirales</taxon>
        <taxon>Saprospiraceae</taxon>
        <taxon>Membranihabitans</taxon>
    </lineage>
</organism>
<protein>
    <submittedName>
        <fullName evidence="7">OmpA family protein</fullName>
    </submittedName>
</protein>
<dbReference type="InterPro" id="IPR006664">
    <property type="entry name" value="OMP_bac"/>
</dbReference>
<dbReference type="InterPro" id="IPR050330">
    <property type="entry name" value="Bact_OuterMem_StrucFunc"/>
</dbReference>
<feature type="compositionally biased region" description="Polar residues" evidence="5">
    <location>
        <begin position="583"/>
        <end position="598"/>
    </location>
</feature>
<dbReference type="CDD" id="cd07185">
    <property type="entry name" value="OmpA_C-like"/>
    <property type="match status" value="1"/>
</dbReference>
<keyword evidence="8" id="KW-1185">Reference proteome</keyword>
<dbReference type="InterPro" id="IPR036737">
    <property type="entry name" value="OmpA-like_sf"/>
</dbReference>
<dbReference type="Proteomes" id="UP000753961">
    <property type="component" value="Unassembled WGS sequence"/>
</dbReference>
<name>A0A953L6P6_9BACT</name>
<dbReference type="GO" id="GO:0005509">
    <property type="term" value="F:calcium ion binding"/>
    <property type="evidence" value="ECO:0007669"/>
    <property type="project" value="InterPro"/>
</dbReference>
<evidence type="ECO:0000256" key="2">
    <source>
        <dbReference type="ARBA" id="ARBA00023136"/>
    </source>
</evidence>
<sequence length="598" mass="67058">MTRILQIFFGTLAILLLGPSIISAQNTKTTDLEPGNYGFADNQTKNPEINAQWKKGDYPYPARPKDMWELGVNIGHSFVSGDVETELPASLGVGIHVRKAVNYLFSVRAGINYYSARGLDARPTSLSVFKREKTYSQNNLGARLGDVRTIHRNYKTKIWGGSIEGVLNIGNLLFHSPEPKWGLNMALGLGINAPQTTINIFDGNSNYNWSSATQGLDMSKKEDRKTARQNLRDMLDDSWETDGGEENTIRALGDDKTIYPTLKGGFGVTRKINDRFNIGLQHEIVFADNDLLDGFEYRTAVDRSANIDMLHYTSVTINFNLGSFNNRTQPLYWVNPMAPVMMDLAEVKSRPELDLTDTDGDGVIDMLDQEPDTPVGAPVDVRGVALDSDQDGVPDYMDKEPFSKPGFDVDADGVAIVPDQGYLTEDEINTLVNNKMSNLRMDWWLPMIHFDLNKYYVKPAYYGALLQVATVMKNQPDLKVVVQGYTDNRGSADYNRVLSYNRSKAVVDYLVDRYDIARERLIIQYGGEKNELVPELQDNYALDKREEMQQYLNRRVEFYVARPGDEPMEKPEGPEAGEGTPGSSRSGTKYSGNKNSGY</sequence>
<evidence type="ECO:0000256" key="3">
    <source>
        <dbReference type="ARBA" id="ARBA00023237"/>
    </source>
</evidence>
<evidence type="ECO:0000313" key="8">
    <source>
        <dbReference type="Proteomes" id="UP000753961"/>
    </source>
</evidence>
<evidence type="ECO:0000256" key="1">
    <source>
        <dbReference type="ARBA" id="ARBA00004442"/>
    </source>
</evidence>
<dbReference type="Gene3D" id="4.10.1080.10">
    <property type="entry name" value="TSP type-3 repeat"/>
    <property type="match status" value="1"/>
</dbReference>
<dbReference type="Gene3D" id="3.30.1330.60">
    <property type="entry name" value="OmpA-like domain"/>
    <property type="match status" value="1"/>
</dbReference>
<dbReference type="RefSeq" id="WP_222579402.1">
    <property type="nucleotide sequence ID" value="NZ_JAHVHU010000006.1"/>
</dbReference>
<dbReference type="SUPFAM" id="SSF103088">
    <property type="entry name" value="OmpA-like"/>
    <property type="match status" value="1"/>
</dbReference>
<dbReference type="AlphaFoldDB" id="A0A953L6P6"/>
<comment type="subcellular location">
    <subcellularLocation>
        <location evidence="1">Cell outer membrane</location>
    </subcellularLocation>
</comment>
<dbReference type="PANTHER" id="PTHR30329:SF21">
    <property type="entry name" value="LIPOPROTEIN YIAD-RELATED"/>
    <property type="match status" value="1"/>
</dbReference>
<comment type="caution">
    <text evidence="7">The sequence shown here is derived from an EMBL/GenBank/DDBJ whole genome shotgun (WGS) entry which is preliminary data.</text>
</comment>
<dbReference type="GO" id="GO:0009279">
    <property type="term" value="C:cell outer membrane"/>
    <property type="evidence" value="ECO:0007669"/>
    <property type="project" value="UniProtKB-SubCell"/>
</dbReference>
<evidence type="ECO:0000256" key="4">
    <source>
        <dbReference type="PROSITE-ProRule" id="PRU00473"/>
    </source>
</evidence>
<evidence type="ECO:0000259" key="6">
    <source>
        <dbReference type="PROSITE" id="PS51123"/>
    </source>
</evidence>
<dbReference type="Pfam" id="PF00691">
    <property type="entry name" value="OmpA"/>
    <property type="match status" value="1"/>
</dbReference>
<dbReference type="SUPFAM" id="SSF103647">
    <property type="entry name" value="TSP type-3 repeat"/>
    <property type="match status" value="1"/>
</dbReference>
<dbReference type="PRINTS" id="PR01021">
    <property type="entry name" value="OMPADOMAIN"/>
</dbReference>
<dbReference type="InterPro" id="IPR028974">
    <property type="entry name" value="TSP_type-3_rpt"/>
</dbReference>
<keyword evidence="2 4" id="KW-0472">Membrane</keyword>
<evidence type="ECO:0000256" key="5">
    <source>
        <dbReference type="SAM" id="MobiDB-lite"/>
    </source>
</evidence>
<feature type="compositionally biased region" description="Basic and acidic residues" evidence="5">
    <location>
        <begin position="563"/>
        <end position="573"/>
    </location>
</feature>
<proteinExistence type="predicted"/>
<dbReference type="PROSITE" id="PS51123">
    <property type="entry name" value="OMPA_2"/>
    <property type="match status" value="1"/>
</dbReference>
<feature type="domain" description="OmpA-like" evidence="6">
    <location>
        <begin position="441"/>
        <end position="564"/>
    </location>
</feature>
<accession>A0A953L6P6</accession>
<evidence type="ECO:0000313" key="7">
    <source>
        <dbReference type="EMBL" id="MBY5957882.1"/>
    </source>
</evidence>
<keyword evidence="3" id="KW-0998">Cell outer membrane</keyword>
<dbReference type="PANTHER" id="PTHR30329">
    <property type="entry name" value="STATOR ELEMENT OF FLAGELLAR MOTOR COMPLEX"/>
    <property type="match status" value="1"/>
</dbReference>
<reference evidence="7" key="1">
    <citation type="submission" date="2021-06" db="EMBL/GenBank/DDBJ databases">
        <title>44 bacteria genomes isolated from Dapeng, Shenzhen.</title>
        <authorList>
            <person name="Zheng W."/>
            <person name="Yu S."/>
            <person name="Huang Y."/>
        </authorList>
    </citation>
    <scope>NUCLEOTIDE SEQUENCE</scope>
    <source>
        <strain evidence="7">DP5N28-2</strain>
    </source>
</reference>
<dbReference type="InterPro" id="IPR006665">
    <property type="entry name" value="OmpA-like"/>
</dbReference>